<dbReference type="VEuPathDB" id="CryptoDB:cand_038570"/>
<evidence type="ECO:0000256" key="2">
    <source>
        <dbReference type="ARBA" id="ARBA00008423"/>
    </source>
</evidence>
<sequence>MTSHRSQESLNTTPEIQLQITNKLKEIFGDDDVSVLTDYICHMLNHNQPREHIINELKEFLSDEATQFGTWVCDFVESESIKSVENSDNISIKEKKSNEGNSLDDAISSVIKDKTMSGRSITIIGTQRNKNYKNLPTNTFGNKFPKVYNYRSAPYTGTIGNQNGLVGRFLHPYNQVSNTNNQTGLTNSGNSIQTGGSIQSNKIKIRCKNWPNCESGDHCLYIHPNEACKLWPHCPYGPGCFYIHPGVPCRYGLSCYNTLCNYSHPNGWDPNHIEAPVFKYGGYKNTTLIINNKHLNNDRNRNNEDNNKIITNGDDINNVNNISKKSVINCSLALVTDTSSNIQCNSTDIMNTDVNK</sequence>
<dbReference type="Proteomes" id="UP000186804">
    <property type="component" value="Unassembled WGS sequence"/>
</dbReference>
<dbReference type="EMBL" id="LRBS01000019">
    <property type="protein sequence ID" value="OII77869.1"/>
    <property type="molecule type" value="Genomic_DNA"/>
</dbReference>
<dbReference type="Pfam" id="PF01480">
    <property type="entry name" value="PWI"/>
    <property type="match status" value="1"/>
</dbReference>
<evidence type="ECO:0000256" key="4">
    <source>
        <dbReference type="ARBA" id="ARBA00022737"/>
    </source>
</evidence>
<protein>
    <recommendedName>
        <fullName evidence="9">C3H1-type domain-containing protein</fullName>
    </recommendedName>
</protein>
<evidence type="ECO:0000256" key="6">
    <source>
        <dbReference type="ARBA" id="ARBA00022833"/>
    </source>
</evidence>
<dbReference type="AlphaFoldDB" id="A0A1J4MY76"/>
<keyword evidence="11" id="KW-1185">Reference proteome</keyword>
<dbReference type="GeneID" id="92368041"/>
<dbReference type="Pfam" id="PF14608">
    <property type="entry name" value="zf-CCCH_2"/>
    <property type="match status" value="3"/>
</dbReference>
<dbReference type="InterPro" id="IPR002483">
    <property type="entry name" value="PWI_dom"/>
</dbReference>
<accession>A0A1J4MY76</accession>
<feature type="zinc finger region" description="C3H1-type" evidence="8">
    <location>
        <begin position="201"/>
        <end position="226"/>
    </location>
</feature>
<dbReference type="OrthoDB" id="5589010at2759"/>
<gene>
    <name evidence="10" type="ORF">cand_038570</name>
</gene>
<organism evidence="10 11">
    <name type="scientific">Cryptosporidium andersoni</name>
    <dbReference type="NCBI Taxonomy" id="117008"/>
    <lineage>
        <taxon>Eukaryota</taxon>
        <taxon>Sar</taxon>
        <taxon>Alveolata</taxon>
        <taxon>Apicomplexa</taxon>
        <taxon>Conoidasida</taxon>
        <taxon>Coccidia</taxon>
        <taxon>Eucoccidiorida</taxon>
        <taxon>Eimeriorina</taxon>
        <taxon>Cryptosporidiidae</taxon>
        <taxon>Cryptosporidium</taxon>
    </lineage>
</organism>
<evidence type="ECO:0000256" key="8">
    <source>
        <dbReference type="PROSITE-ProRule" id="PRU00723"/>
    </source>
</evidence>
<dbReference type="Gene3D" id="1.20.1390.10">
    <property type="entry name" value="PWI domain"/>
    <property type="match status" value="1"/>
</dbReference>
<evidence type="ECO:0000256" key="3">
    <source>
        <dbReference type="ARBA" id="ARBA00022723"/>
    </source>
</evidence>
<dbReference type="InterPro" id="IPR040366">
    <property type="entry name" value="Nab2/ZC3H14"/>
</dbReference>
<dbReference type="Gene3D" id="4.10.1000.40">
    <property type="match status" value="2"/>
</dbReference>
<keyword evidence="6 8" id="KW-0862">Zinc</keyword>
<dbReference type="GO" id="GO:0008143">
    <property type="term" value="F:poly(A) binding"/>
    <property type="evidence" value="ECO:0007669"/>
    <property type="project" value="InterPro"/>
</dbReference>
<keyword evidence="3 8" id="KW-0479">Metal-binding</keyword>
<dbReference type="InterPro" id="IPR000571">
    <property type="entry name" value="Znf_CCCH"/>
</dbReference>
<comment type="caution">
    <text evidence="10">The sequence shown here is derived from an EMBL/GenBank/DDBJ whole genome shotgun (WGS) entry which is preliminary data.</text>
</comment>
<dbReference type="GO" id="GO:0005634">
    <property type="term" value="C:nucleus"/>
    <property type="evidence" value="ECO:0007669"/>
    <property type="project" value="UniProtKB-SubCell"/>
</dbReference>
<dbReference type="PANTHER" id="PTHR14738:SF29">
    <property type="entry name" value="ZINC FINGER CCCH DOMAIN-CONTAINING PROTEIN 14"/>
    <property type="match status" value="1"/>
</dbReference>
<evidence type="ECO:0000313" key="10">
    <source>
        <dbReference type="EMBL" id="OII77869.1"/>
    </source>
</evidence>
<dbReference type="RefSeq" id="XP_067069715.1">
    <property type="nucleotide sequence ID" value="XM_067214080.1"/>
</dbReference>
<evidence type="ECO:0000313" key="11">
    <source>
        <dbReference type="Proteomes" id="UP000186804"/>
    </source>
</evidence>
<comment type="similarity">
    <text evidence="2">Belongs to the ZC3H14 family.</text>
</comment>
<evidence type="ECO:0000256" key="5">
    <source>
        <dbReference type="ARBA" id="ARBA00022771"/>
    </source>
</evidence>
<keyword evidence="4" id="KW-0677">Repeat</keyword>
<keyword evidence="5 8" id="KW-0863">Zinc-finger</keyword>
<dbReference type="GO" id="GO:0008270">
    <property type="term" value="F:zinc ion binding"/>
    <property type="evidence" value="ECO:0007669"/>
    <property type="project" value="UniProtKB-KW"/>
</dbReference>
<name>A0A1J4MY76_9CRYT</name>
<dbReference type="PROSITE" id="PS50103">
    <property type="entry name" value="ZF_C3H1"/>
    <property type="match status" value="1"/>
</dbReference>
<dbReference type="PANTHER" id="PTHR14738">
    <property type="entry name" value="ZINC FINGER CCCH DOMAIN-CONTAINING PROTEIN 14"/>
    <property type="match status" value="1"/>
</dbReference>
<comment type="subcellular location">
    <subcellularLocation>
        <location evidence="1">Nucleus</location>
    </subcellularLocation>
</comment>
<dbReference type="GO" id="GO:0043488">
    <property type="term" value="P:regulation of mRNA stability"/>
    <property type="evidence" value="ECO:0007669"/>
    <property type="project" value="InterPro"/>
</dbReference>
<feature type="domain" description="C3H1-type" evidence="9">
    <location>
        <begin position="201"/>
        <end position="226"/>
    </location>
</feature>
<reference evidence="10 11" key="1">
    <citation type="submission" date="2016-10" db="EMBL/GenBank/DDBJ databases">
        <title>Reductive evolution of mitochondrial metabolism and differential evolution of invasion-related proteins in Cryptosporidium.</title>
        <authorList>
            <person name="Liu S."/>
            <person name="Roellig D.M."/>
            <person name="Guo Y."/>
            <person name="Li N."/>
            <person name="Frace M.A."/>
            <person name="Tang K."/>
            <person name="Zhang L."/>
            <person name="Feng Y."/>
            <person name="Xiao L."/>
        </authorList>
    </citation>
    <scope>NUCLEOTIDE SEQUENCE [LARGE SCALE GENOMIC DNA]</scope>
    <source>
        <strain evidence="10">30847</strain>
    </source>
</reference>
<evidence type="ECO:0000256" key="1">
    <source>
        <dbReference type="ARBA" id="ARBA00004123"/>
    </source>
</evidence>
<evidence type="ECO:0000259" key="9">
    <source>
        <dbReference type="PROSITE" id="PS50103"/>
    </source>
</evidence>
<dbReference type="GO" id="GO:0005737">
    <property type="term" value="C:cytoplasm"/>
    <property type="evidence" value="ECO:0007669"/>
    <property type="project" value="TreeGrafter"/>
</dbReference>
<evidence type="ECO:0000256" key="7">
    <source>
        <dbReference type="ARBA" id="ARBA00023242"/>
    </source>
</evidence>
<proteinExistence type="inferred from homology"/>
<keyword evidence="7" id="KW-0539">Nucleus</keyword>